<dbReference type="Pfam" id="PF13416">
    <property type="entry name" value="SBP_bac_8"/>
    <property type="match status" value="1"/>
</dbReference>
<dbReference type="PANTHER" id="PTHR43649">
    <property type="entry name" value="ARABINOSE-BINDING PROTEIN-RELATED"/>
    <property type="match status" value="1"/>
</dbReference>
<evidence type="ECO:0000313" key="6">
    <source>
        <dbReference type="EMBL" id="MFC3759998.1"/>
    </source>
</evidence>
<gene>
    <name evidence="6" type="ORF">ACFOUW_04055</name>
</gene>
<dbReference type="RefSeq" id="WP_205120174.1">
    <property type="nucleotide sequence ID" value="NZ_JAFBCM010000001.1"/>
</dbReference>
<sequence>MTASKRLTRRGLLGASALAVAGIAAGCGGSSGSGGSGSAGGGSGGGGASGGVDWWDHFSSFQKLHDEWASKQSTALGKKVVHTYYDASKAQQAFQLAHQAKKMPDVYSNIIGLPLSALVSGKWVRELTLSSEATAKIPPDILTDGITTLEKKQYGFPLFSYQQSSTLVWLNKEHFEKAGLDPDSPPGDYVAFKEACGALKDAGVQPMTLAMGADGGRIRDQIDDLAQTAGFPGYQGLKFTTGEYAYHDDAYVTVIEFFKDLWDAKLMLPGSNNFGVVDARTRYAAGQVGMFIDGIWCAGGSKALVPESVDRIGSGPLLKPTASTSSFAYRGRPGATWFVAADSADPEAATKLLESFMDDEYQKGMIAAMDQPPLNLDLVESSDAIDAYKKAVTFCKENVFLMPQAIVKNPAVAAVDAQRKPITPHVGNILQGYLGGSIKDLRAALQKLSDASEADREQAMTKAKGSGAEVSEDDYIFSDWKPGADYQAS</sequence>
<feature type="chain" id="PRO_5045455857" evidence="5">
    <location>
        <begin position="22"/>
        <end position="489"/>
    </location>
</feature>
<dbReference type="InterPro" id="IPR006311">
    <property type="entry name" value="TAT_signal"/>
</dbReference>
<evidence type="ECO:0000256" key="1">
    <source>
        <dbReference type="ARBA" id="ARBA00004196"/>
    </source>
</evidence>
<protein>
    <submittedName>
        <fullName evidence="6">ABC transporter substrate-binding protein</fullName>
    </submittedName>
</protein>
<dbReference type="PROSITE" id="PS51257">
    <property type="entry name" value="PROKAR_LIPOPROTEIN"/>
    <property type="match status" value="1"/>
</dbReference>
<evidence type="ECO:0000256" key="2">
    <source>
        <dbReference type="ARBA" id="ARBA00008520"/>
    </source>
</evidence>
<dbReference type="PANTHER" id="PTHR43649:SF31">
    <property type="entry name" value="SN-GLYCEROL-3-PHOSPHATE-BINDING PERIPLASMIC PROTEIN UGPB"/>
    <property type="match status" value="1"/>
</dbReference>
<dbReference type="InterPro" id="IPR006059">
    <property type="entry name" value="SBP"/>
</dbReference>
<comment type="similarity">
    <text evidence="2">Belongs to the bacterial solute-binding protein 1 family.</text>
</comment>
<comment type="subcellular location">
    <subcellularLocation>
        <location evidence="1">Cell envelope</location>
    </subcellularLocation>
</comment>
<accession>A0ABV7Y7A9</accession>
<dbReference type="PROSITE" id="PS51318">
    <property type="entry name" value="TAT"/>
    <property type="match status" value="1"/>
</dbReference>
<dbReference type="Proteomes" id="UP001595699">
    <property type="component" value="Unassembled WGS sequence"/>
</dbReference>
<evidence type="ECO:0000256" key="3">
    <source>
        <dbReference type="ARBA" id="ARBA00022448"/>
    </source>
</evidence>
<keyword evidence="3" id="KW-0813">Transport</keyword>
<proteinExistence type="inferred from homology"/>
<dbReference type="EMBL" id="JBHRZH010000004">
    <property type="protein sequence ID" value="MFC3759998.1"/>
    <property type="molecule type" value="Genomic_DNA"/>
</dbReference>
<evidence type="ECO:0000256" key="4">
    <source>
        <dbReference type="ARBA" id="ARBA00022729"/>
    </source>
</evidence>
<dbReference type="Gene3D" id="3.40.190.10">
    <property type="entry name" value="Periplasmic binding protein-like II"/>
    <property type="match status" value="1"/>
</dbReference>
<name>A0ABV7Y7A9_9ACTN</name>
<dbReference type="InterPro" id="IPR050490">
    <property type="entry name" value="Bact_solute-bd_prot1"/>
</dbReference>
<dbReference type="SUPFAM" id="SSF53850">
    <property type="entry name" value="Periplasmic binding protein-like II"/>
    <property type="match status" value="1"/>
</dbReference>
<reference evidence="7" key="1">
    <citation type="journal article" date="2019" name="Int. J. Syst. Evol. Microbiol.">
        <title>The Global Catalogue of Microorganisms (GCM) 10K type strain sequencing project: providing services to taxonomists for standard genome sequencing and annotation.</title>
        <authorList>
            <consortium name="The Broad Institute Genomics Platform"/>
            <consortium name="The Broad Institute Genome Sequencing Center for Infectious Disease"/>
            <person name="Wu L."/>
            <person name="Ma J."/>
        </authorList>
    </citation>
    <scope>NUCLEOTIDE SEQUENCE [LARGE SCALE GENOMIC DNA]</scope>
    <source>
        <strain evidence="7">CGMCC 4.7241</strain>
    </source>
</reference>
<keyword evidence="7" id="KW-1185">Reference proteome</keyword>
<comment type="caution">
    <text evidence="6">The sequence shown here is derived from an EMBL/GenBank/DDBJ whole genome shotgun (WGS) entry which is preliminary data.</text>
</comment>
<feature type="signal peptide" evidence="5">
    <location>
        <begin position="1"/>
        <end position="21"/>
    </location>
</feature>
<evidence type="ECO:0000313" key="7">
    <source>
        <dbReference type="Proteomes" id="UP001595699"/>
    </source>
</evidence>
<keyword evidence="4 5" id="KW-0732">Signal</keyword>
<organism evidence="6 7">
    <name type="scientific">Tenggerimyces flavus</name>
    <dbReference type="NCBI Taxonomy" id="1708749"/>
    <lineage>
        <taxon>Bacteria</taxon>
        <taxon>Bacillati</taxon>
        <taxon>Actinomycetota</taxon>
        <taxon>Actinomycetes</taxon>
        <taxon>Propionibacteriales</taxon>
        <taxon>Nocardioidaceae</taxon>
        <taxon>Tenggerimyces</taxon>
    </lineage>
</organism>
<evidence type="ECO:0000256" key="5">
    <source>
        <dbReference type="SAM" id="SignalP"/>
    </source>
</evidence>